<dbReference type="Proteomes" id="UP000553632">
    <property type="component" value="Unassembled WGS sequence"/>
</dbReference>
<feature type="region of interest" description="Disordered" evidence="1">
    <location>
        <begin position="20"/>
        <end position="54"/>
    </location>
</feature>
<gene>
    <name evidence="2" type="ORF">FOZ63_021069</name>
</gene>
<dbReference type="AlphaFoldDB" id="A0A7J6TXQ4"/>
<feature type="non-terminal residue" evidence="2">
    <location>
        <position position="1"/>
    </location>
</feature>
<keyword evidence="3" id="KW-1185">Reference proteome</keyword>
<reference evidence="2 3" key="1">
    <citation type="submission" date="2020-04" db="EMBL/GenBank/DDBJ databases">
        <title>Perkinsus olseni comparative genomics.</title>
        <authorList>
            <person name="Bogema D.R."/>
        </authorList>
    </citation>
    <scope>NUCLEOTIDE SEQUENCE [LARGE SCALE GENOMIC DNA]</scope>
    <source>
        <strain evidence="2 3">ATCC PRA-207</strain>
    </source>
</reference>
<proteinExistence type="predicted"/>
<evidence type="ECO:0000256" key="1">
    <source>
        <dbReference type="SAM" id="MobiDB-lite"/>
    </source>
</evidence>
<organism evidence="2 3">
    <name type="scientific">Perkinsus olseni</name>
    <name type="common">Perkinsus atlanticus</name>
    <dbReference type="NCBI Taxonomy" id="32597"/>
    <lineage>
        <taxon>Eukaryota</taxon>
        <taxon>Sar</taxon>
        <taxon>Alveolata</taxon>
        <taxon>Perkinsozoa</taxon>
        <taxon>Perkinsea</taxon>
        <taxon>Perkinsida</taxon>
        <taxon>Perkinsidae</taxon>
        <taxon>Perkinsus</taxon>
    </lineage>
</organism>
<evidence type="ECO:0000313" key="3">
    <source>
        <dbReference type="Proteomes" id="UP000553632"/>
    </source>
</evidence>
<evidence type="ECO:0000313" key="2">
    <source>
        <dbReference type="EMBL" id="KAF4750053.1"/>
    </source>
</evidence>
<comment type="caution">
    <text evidence="2">The sequence shown here is derived from an EMBL/GenBank/DDBJ whole genome shotgun (WGS) entry which is preliminary data.</text>
</comment>
<sequence length="106" mass="12135">EFFFTKAFLDMNRNGPVIVREEKDSSRRPIDQNGERYRREREDTEMIRSTGGRPVEARGEVIEASGVRGLAQCEGLLIPHSTGLARLLTSRDLTRCWKSVEREPSL</sequence>
<feature type="non-terminal residue" evidence="2">
    <location>
        <position position="106"/>
    </location>
</feature>
<protein>
    <submittedName>
        <fullName evidence="2">Uncharacterized protein</fullName>
    </submittedName>
</protein>
<feature type="compositionally biased region" description="Basic and acidic residues" evidence="1">
    <location>
        <begin position="20"/>
        <end position="46"/>
    </location>
</feature>
<dbReference type="EMBL" id="JABANO010007468">
    <property type="protein sequence ID" value="KAF4750053.1"/>
    <property type="molecule type" value="Genomic_DNA"/>
</dbReference>
<accession>A0A7J6TXQ4</accession>
<name>A0A7J6TXQ4_PEROL</name>